<evidence type="ECO:0000313" key="1">
    <source>
        <dbReference type="EMBL" id="KAG8223769.1"/>
    </source>
</evidence>
<name>A0A8K0JX48_LADFU</name>
<dbReference type="InterPro" id="IPR036397">
    <property type="entry name" value="RNaseH_sf"/>
</dbReference>
<dbReference type="EMBL" id="KZ308173">
    <property type="protein sequence ID" value="KAG8223769.1"/>
    <property type="molecule type" value="Genomic_DNA"/>
</dbReference>
<gene>
    <name evidence="1" type="ORF">J437_LFUL001489</name>
</gene>
<proteinExistence type="predicted"/>
<evidence type="ECO:0000313" key="2">
    <source>
        <dbReference type="Proteomes" id="UP000792457"/>
    </source>
</evidence>
<sequence>MLSDRTILWHDNPHPHTANLMRDKLQRFGWETLQHLLYSPDHSPCDFHIFGDLKKDIHGRLFHTDEEVQEWVRLWIRQQPTSFYKTGIDCLISQWDKKA</sequence>
<accession>A0A8K0JX48</accession>
<evidence type="ECO:0008006" key="3">
    <source>
        <dbReference type="Google" id="ProtNLM"/>
    </source>
</evidence>
<dbReference type="GO" id="GO:0003676">
    <property type="term" value="F:nucleic acid binding"/>
    <property type="evidence" value="ECO:0007669"/>
    <property type="project" value="InterPro"/>
</dbReference>
<organism evidence="1 2">
    <name type="scientific">Ladona fulva</name>
    <name type="common">Scarce chaser dragonfly</name>
    <name type="synonym">Libellula fulva</name>
    <dbReference type="NCBI Taxonomy" id="123851"/>
    <lineage>
        <taxon>Eukaryota</taxon>
        <taxon>Metazoa</taxon>
        <taxon>Ecdysozoa</taxon>
        <taxon>Arthropoda</taxon>
        <taxon>Hexapoda</taxon>
        <taxon>Insecta</taxon>
        <taxon>Pterygota</taxon>
        <taxon>Palaeoptera</taxon>
        <taxon>Odonata</taxon>
        <taxon>Epiprocta</taxon>
        <taxon>Anisoptera</taxon>
        <taxon>Libelluloidea</taxon>
        <taxon>Libellulidae</taxon>
        <taxon>Ladona</taxon>
    </lineage>
</organism>
<comment type="caution">
    <text evidence="1">The sequence shown here is derived from an EMBL/GenBank/DDBJ whole genome shotgun (WGS) entry which is preliminary data.</text>
</comment>
<reference evidence="1" key="1">
    <citation type="submission" date="2013-04" db="EMBL/GenBank/DDBJ databases">
        <authorList>
            <person name="Qu J."/>
            <person name="Murali S.C."/>
            <person name="Bandaranaike D."/>
            <person name="Bellair M."/>
            <person name="Blankenburg K."/>
            <person name="Chao H."/>
            <person name="Dinh H."/>
            <person name="Doddapaneni H."/>
            <person name="Downs B."/>
            <person name="Dugan-Rocha S."/>
            <person name="Elkadiri S."/>
            <person name="Gnanaolivu R.D."/>
            <person name="Hernandez B."/>
            <person name="Javaid M."/>
            <person name="Jayaseelan J.C."/>
            <person name="Lee S."/>
            <person name="Li M."/>
            <person name="Ming W."/>
            <person name="Munidasa M."/>
            <person name="Muniz J."/>
            <person name="Nguyen L."/>
            <person name="Ongeri F."/>
            <person name="Osuji N."/>
            <person name="Pu L.-L."/>
            <person name="Puazo M."/>
            <person name="Qu C."/>
            <person name="Quiroz J."/>
            <person name="Raj R."/>
            <person name="Weissenberger G."/>
            <person name="Xin Y."/>
            <person name="Zou X."/>
            <person name="Han Y."/>
            <person name="Richards S."/>
            <person name="Worley K."/>
            <person name="Muzny D."/>
            <person name="Gibbs R."/>
        </authorList>
    </citation>
    <scope>NUCLEOTIDE SEQUENCE</scope>
    <source>
        <strain evidence="1">Sampled in the wild</strain>
    </source>
</reference>
<protein>
    <recommendedName>
        <fullName evidence="3">Transposase</fullName>
    </recommendedName>
</protein>
<reference evidence="1" key="2">
    <citation type="submission" date="2017-10" db="EMBL/GenBank/DDBJ databases">
        <title>Ladona fulva Genome sequencing and assembly.</title>
        <authorList>
            <person name="Murali S."/>
            <person name="Richards S."/>
            <person name="Bandaranaike D."/>
            <person name="Bellair M."/>
            <person name="Blankenburg K."/>
            <person name="Chao H."/>
            <person name="Dinh H."/>
            <person name="Doddapaneni H."/>
            <person name="Dugan-Rocha S."/>
            <person name="Elkadiri S."/>
            <person name="Gnanaolivu R."/>
            <person name="Hernandez B."/>
            <person name="Skinner E."/>
            <person name="Javaid M."/>
            <person name="Lee S."/>
            <person name="Li M."/>
            <person name="Ming W."/>
            <person name="Munidasa M."/>
            <person name="Muniz J."/>
            <person name="Nguyen L."/>
            <person name="Hughes D."/>
            <person name="Osuji N."/>
            <person name="Pu L.-L."/>
            <person name="Puazo M."/>
            <person name="Qu C."/>
            <person name="Quiroz J."/>
            <person name="Raj R."/>
            <person name="Weissenberger G."/>
            <person name="Xin Y."/>
            <person name="Zou X."/>
            <person name="Han Y."/>
            <person name="Worley K."/>
            <person name="Muzny D."/>
            <person name="Gibbs R."/>
        </authorList>
    </citation>
    <scope>NUCLEOTIDE SEQUENCE</scope>
    <source>
        <strain evidence="1">Sampled in the wild</strain>
    </source>
</reference>
<dbReference type="InterPro" id="IPR052709">
    <property type="entry name" value="Transposase-MT_Hybrid"/>
</dbReference>
<dbReference type="PANTHER" id="PTHR46060">
    <property type="entry name" value="MARINER MOS1 TRANSPOSASE-LIKE PROTEIN"/>
    <property type="match status" value="1"/>
</dbReference>
<dbReference type="Gene3D" id="3.30.420.10">
    <property type="entry name" value="Ribonuclease H-like superfamily/Ribonuclease H"/>
    <property type="match status" value="1"/>
</dbReference>
<dbReference type="PANTHER" id="PTHR46060:SF1">
    <property type="entry name" value="MARINER MOS1 TRANSPOSASE-LIKE PROTEIN"/>
    <property type="match status" value="1"/>
</dbReference>
<dbReference type="OrthoDB" id="10065579at2759"/>
<dbReference type="AlphaFoldDB" id="A0A8K0JX48"/>
<keyword evidence="2" id="KW-1185">Reference proteome</keyword>
<dbReference type="Proteomes" id="UP000792457">
    <property type="component" value="Unassembled WGS sequence"/>
</dbReference>